<organism evidence="9 10">
    <name type="scientific">Durio zibethinus</name>
    <name type="common">Durian</name>
    <dbReference type="NCBI Taxonomy" id="66656"/>
    <lineage>
        <taxon>Eukaryota</taxon>
        <taxon>Viridiplantae</taxon>
        <taxon>Streptophyta</taxon>
        <taxon>Embryophyta</taxon>
        <taxon>Tracheophyta</taxon>
        <taxon>Spermatophyta</taxon>
        <taxon>Magnoliopsida</taxon>
        <taxon>eudicotyledons</taxon>
        <taxon>Gunneridae</taxon>
        <taxon>Pentapetalae</taxon>
        <taxon>rosids</taxon>
        <taxon>malvids</taxon>
        <taxon>Malvales</taxon>
        <taxon>Malvaceae</taxon>
        <taxon>Helicteroideae</taxon>
        <taxon>Durio</taxon>
    </lineage>
</organism>
<name>A0A6P5XYA1_DURZI</name>
<dbReference type="GO" id="GO:0090575">
    <property type="term" value="C:RNA polymerase II transcription regulator complex"/>
    <property type="evidence" value="ECO:0007669"/>
    <property type="project" value="TreeGrafter"/>
</dbReference>
<keyword evidence="3" id="KW-0805">Transcription regulation</keyword>
<evidence type="ECO:0000313" key="9">
    <source>
        <dbReference type="Proteomes" id="UP000515121"/>
    </source>
</evidence>
<dbReference type="PANTHER" id="PTHR13935">
    <property type="entry name" value="ACHAETE-SCUTE TRANSCRIPTION FACTOR-RELATED"/>
    <property type="match status" value="1"/>
</dbReference>
<evidence type="ECO:0000256" key="4">
    <source>
        <dbReference type="ARBA" id="ARBA00023125"/>
    </source>
</evidence>
<dbReference type="Pfam" id="PF00010">
    <property type="entry name" value="HLH"/>
    <property type="match status" value="1"/>
</dbReference>
<evidence type="ECO:0000256" key="1">
    <source>
        <dbReference type="ARBA" id="ARBA00004123"/>
    </source>
</evidence>
<dbReference type="GO" id="GO:0000977">
    <property type="term" value="F:RNA polymerase II transcription regulatory region sequence-specific DNA binding"/>
    <property type="evidence" value="ECO:0007669"/>
    <property type="project" value="TreeGrafter"/>
</dbReference>
<keyword evidence="6" id="KW-0539">Nucleus</keyword>
<dbReference type="OrthoDB" id="1935281at2759"/>
<evidence type="ECO:0000256" key="2">
    <source>
        <dbReference type="ARBA" id="ARBA00011738"/>
    </source>
</evidence>
<dbReference type="SMART" id="SM00353">
    <property type="entry name" value="HLH"/>
    <property type="match status" value="1"/>
</dbReference>
<dbReference type="InterPro" id="IPR011598">
    <property type="entry name" value="bHLH_dom"/>
</dbReference>
<dbReference type="KEGG" id="dzi:111286860"/>
<gene>
    <name evidence="10" type="primary">LOC111286860</name>
</gene>
<evidence type="ECO:0000256" key="5">
    <source>
        <dbReference type="ARBA" id="ARBA00023163"/>
    </source>
</evidence>
<evidence type="ECO:0000313" key="10">
    <source>
        <dbReference type="RefSeq" id="XP_022732761.1"/>
    </source>
</evidence>
<dbReference type="SUPFAM" id="SSF47459">
    <property type="entry name" value="HLH, helix-loop-helix DNA-binding domain"/>
    <property type="match status" value="1"/>
</dbReference>
<keyword evidence="9" id="KW-1185">Reference proteome</keyword>
<dbReference type="RefSeq" id="XP_022732761.1">
    <property type="nucleotide sequence ID" value="XM_022877026.1"/>
</dbReference>
<dbReference type="GeneID" id="111286860"/>
<accession>A0A6P5XYA1</accession>
<keyword evidence="5" id="KW-0804">Transcription</keyword>
<dbReference type="CDD" id="cd18914">
    <property type="entry name" value="bHLH_AtORG2_like"/>
    <property type="match status" value="1"/>
</dbReference>
<evidence type="ECO:0000256" key="3">
    <source>
        <dbReference type="ARBA" id="ARBA00023015"/>
    </source>
</evidence>
<comment type="subunit">
    <text evidence="2">Homodimer.</text>
</comment>
<dbReference type="Proteomes" id="UP000515121">
    <property type="component" value="Unplaced"/>
</dbReference>
<protein>
    <submittedName>
        <fullName evidence="10">Transcription factor bHLH118-like isoform X1</fullName>
    </submittedName>
</protein>
<keyword evidence="7" id="KW-0175">Coiled coil</keyword>
<dbReference type="PANTHER" id="PTHR13935:SF155">
    <property type="entry name" value="TRANSCRIPTION FACTOR BHLH120-LIKE"/>
    <property type="match status" value="1"/>
</dbReference>
<dbReference type="InterPro" id="IPR036638">
    <property type="entry name" value="HLH_DNA-bd_sf"/>
</dbReference>
<dbReference type="FunFam" id="4.10.280.10:FF:000085">
    <property type="entry name" value="Transcription factor bHLH126"/>
    <property type="match status" value="1"/>
</dbReference>
<dbReference type="GO" id="GO:0000981">
    <property type="term" value="F:DNA-binding transcription factor activity, RNA polymerase II-specific"/>
    <property type="evidence" value="ECO:0007669"/>
    <property type="project" value="TreeGrafter"/>
</dbReference>
<comment type="subcellular location">
    <subcellularLocation>
        <location evidence="1">Nucleus</location>
    </subcellularLocation>
</comment>
<proteinExistence type="predicted"/>
<dbReference type="GO" id="GO:0046983">
    <property type="term" value="F:protein dimerization activity"/>
    <property type="evidence" value="ECO:0007669"/>
    <property type="project" value="InterPro"/>
</dbReference>
<evidence type="ECO:0000259" key="8">
    <source>
        <dbReference type="PROSITE" id="PS50888"/>
    </source>
</evidence>
<sequence length="257" mass="29018">MEHVASTFQSDQRTDEFQFFPIPCQQRIQQDERILIPSGDAKVVSTRSDYSQRRRKAAKAFGVNGVDIGKPNDNNKKKKIIHRDIERQRRQEMATLYATLRSLLPSEYLKGKRSISDHMNEAVNYIKHLQKKILELSDKRDELKKSFHSYVSSSVPESLQNSSEDTVMVRPCLAGVEVVISTCLRQGLQLSSVLEVIVAEGLSVVTCISTKVNKRLIIHTIVSEVNDGRSIKPSELQHKLTMSTVPSSELNLAVLTK</sequence>
<dbReference type="AlphaFoldDB" id="A0A6P5XYA1"/>
<dbReference type="Gene3D" id="4.10.280.10">
    <property type="entry name" value="Helix-loop-helix DNA-binding domain"/>
    <property type="match status" value="1"/>
</dbReference>
<reference evidence="10" key="1">
    <citation type="submission" date="2025-08" db="UniProtKB">
        <authorList>
            <consortium name="RefSeq"/>
        </authorList>
    </citation>
    <scope>IDENTIFICATION</scope>
    <source>
        <tissue evidence="10">Fruit stalk</tissue>
    </source>
</reference>
<evidence type="ECO:0000256" key="7">
    <source>
        <dbReference type="SAM" id="Coils"/>
    </source>
</evidence>
<evidence type="ECO:0000256" key="6">
    <source>
        <dbReference type="ARBA" id="ARBA00023242"/>
    </source>
</evidence>
<dbReference type="InterPro" id="IPR015660">
    <property type="entry name" value="MASH1/Ascl1a-like"/>
</dbReference>
<keyword evidence="4" id="KW-0238">DNA-binding</keyword>
<feature type="domain" description="BHLH" evidence="8">
    <location>
        <begin position="77"/>
        <end position="129"/>
    </location>
</feature>
<feature type="coiled-coil region" evidence="7">
    <location>
        <begin position="119"/>
        <end position="146"/>
    </location>
</feature>
<dbReference type="PROSITE" id="PS50888">
    <property type="entry name" value="BHLH"/>
    <property type="match status" value="1"/>
</dbReference>